<feature type="site" description="Electron transfer via tryptophanyl radical" evidence="9">
    <location>
        <position position="422"/>
    </location>
</feature>
<dbReference type="InterPro" id="IPR018394">
    <property type="entry name" value="DNA_photolyase_1_CS_C"/>
</dbReference>
<dbReference type="InterPro" id="IPR036134">
    <property type="entry name" value="Crypto/Photolyase_FAD-like_sf"/>
</dbReference>
<feature type="binding site" evidence="8">
    <location>
        <begin position="412"/>
        <end position="414"/>
    </location>
    <ligand>
        <name>FAD</name>
        <dbReference type="ChEBI" id="CHEBI:57692"/>
    </ligand>
</feature>
<comment type="caution">
    <text evidence="13">The sequence shown here is derived from an EMBL/GenBank/DDBJ whole genome shotgun (WGS) entry which is preliminary data.</text>
</comment>
<feature type="site" description="Electron transfer via tryptophanyl radical" evidence="9">
    <location>
        <position position="346"/>
    </location>
</feature>
<dbReference type="SUPFAM" id="SSF48173">
    <property type="entry name" value="Cryptochrome/photolyase FAD-binding domain"/>
    <property type="match status" value="1"/>
</dbReference>
<comment type="similarity">
    <text evidence="10">Belongs to the DNA photolyase family.</text>
</comment>
<evidence type="ECO:0000256" key="5">
    <source>
        <dbReference type="ARBA" id="ARBA00022827"/>
    </source>
</evidence>
<dbReference type="eggNOG" id="COG0415">
    <property type="taxonomic scope" value="Bacteria"/>
</dbReference>
<evidence type="ECO:0000256" key="2">
    <source>
        <dbReference type="ARBA" id="ARBA00013149"/>
    </source>
</evidence>
<dbReference type="EMBL" id="CBLX010000004">
    <property type="protein sequence ID" value="CDG38605.1"/>
    <property type="molecule type" value="Genomic_DNA"/>
</dbReference>
<evidence type="ECO:0000256" key="11">
    <source>
        <dbReference type="SAM" id="MobiDB-lite"/>
    </source>
</evidence>
<dbReference type="GO" id="GO:0003904">
    <property type="term" value="F:deoxyribodipyrimidine photo-lyase activity"/>
    <property type="evidence" value="ECO:0007669"/>
    <property type="project" value="UniProtKB-EC"/>
</dbReference>
<evidence type="ECO:0000256" key="9">
    <source>
        <dbReference type="PIRSR" id="PIRSR602081-2"/>
    </source>
</evidence>
<accession>A0A060QCI6</accession>
<dbReference type="GO" id="GO:0071949">
    <property type="term" value="F:FAD binding"/>
    <property type="evidence" value="ECO:0007669"/>
    <property type="project" value="TreeGrafter"/>
</dbReference>
<keyword evidence="13" id="KW-0456">Lyase</keyword>
<evidence type="ECO:0000259" key="12">
    <source>
        <dbReference type="PROSITE" id="PS51645"/>
    </source>
</evidence>
<evidence type="ECO:0000256" key="10">
    <source>
        <dbReference type="RuleBase" id="RU004182"/>
    </source>
</evidence>
<evidence type="ECO:0000256" key="3">
    <source>
        <dbReference type="ARBA" id="ARBA00014046"/>
    </source>
</evidence>
<dbReference type="InterPro" id="IPR005101">
    <property type="entry name" value="Cryptochr/Photolyase_FAD-bd"/>
</dbReference>
<dbReference type="InterPro" id="IPR014729">
    <property type="entry name" value="Rossmann-like_a/b/a_fold"/>
</dbReference>
<feature type="domain" description="Photolyase/cryptochrome alpha/beta" evidence="12">
    <location>
        <begin position="38"/>
        <end position="166"/>
    </location>
</feature>
<dbReference type="FunFam" id="1.10.579.10:FF:000003">
    <property type="entry name" value="Deoxyribodipyrimidine photo-lyase"/>
    <property type="match status" value="1"/>
</dbReference>
<feature type="site" description="Electron transfer via tryptophanyl radical" evidence="9">
    <location>
        <position position="399"/>
    </location>
</feature>
<dbReference type="PROSITE" id="PS00394">
    <property type="entry name" value="DNA_PHOTOLYASES_1_1"/>
    <property type="match status" value="1"/>
</dbReference>
<evidence type="ECO:0000313" key="14">
    <source>
        <dbReference type="Proteomes" id="UP000027583"/>
    </source>
</evidence>
<dbReference type="InterPro" id="IPR002081">
    <property type="entry name" value="Cryptochrome/DNA_photolyase_1"/>
</dbReference>
<reference evidence="13 14" key="1">
    <citation type="journal article" date="2014" name="Genome Biol. Evol.">
        <title>Acetic acid bacteria genomes reveal functional traits for adaptation to life in insect guts.</title>
        <authorList>
            <person name="Chouaia B."/>
            <person name="Gaiarsa S."/>
            <person name="Crotti E."/>
            <person name="Comandatore F."/>
            <person name="Degli Esposti M."/>
            <person name="Ricci I."/>
            <person name="Alma A."/>
            <person name="Favia G."/>
            <person name="Bandi C."/>
            <person name="Daffonchio D."/>
        </authorList>
    </citation>
    <scope>NUCLEOTIDE SEQUENCE [LARGE SCALE GENOMIC DNA]</scope>
    <source>
        <strain evidence="13 14">SF2.1</strain>
    </source>
</reference>
<organism evidence="13 14">
    <name type="scientific">Asaia bogorensis</name>
    <dbReference type="NCBI Taxonomy" id="91915"/>
    <lineage>
        <taxon>Bacteria</taxon>
        <taxon>Pseudomonadati</taxon>
        <taxon>Pseudomonadota</taxon>
        <taxon>Alphaproteobacteria</taxon>
        <taxon>Acetobacterales</taxon>
        <taxon>Acetobacteraceae</taxon>
        <taxon>Asaia</taxon>
    </lineage>
</organism>
<protein>
    <recommendedName>
        <fullName evidence="3">Deoxyribodipyrimidine photo-lyase</fullName>
        <ecNumber evidence="2">4.1.99.3</ecNumber>
    </recommendedName>
</protein>
<feature type="compositionally biased region" description="Polar residues" evidence="11">
    <location>
        <begin position="26"/>
        <end position="36"/>
    </location>
</feature>
<dbReference type="PROSITE" id="PS00691">
    <property type="entry name" value="DNA_PHOTOLYASES_1_2"/>
    <property type="match status" value="1"/>
</dbReference>
<keyword evidence="6 10" id="KW-0157">Chromophore</keyword>
<comment type="catalytic activity">
    <reaction evidence="7">
        <text>cyclobutadipyrimidine (in DNA) = 2 pyrimidine residues (in DNA).</text>
        <dbReference type="EC" id="4.1.99.3"/>
    </reaction>
</comment>
<dbReference type="Gene3D" id="1.25.40.80">
    <property type="match status" value="1"/>
</dbReference>
<dbReference type="SUPFAM" id="SSF52425">
    <property type="entry name" value="Cryptochrome/photolyase, N-terminal domain"/>
    <property type="match status" value="1"/>
</dbReference>
<proteinExistence type="inferred from homology"/>
<dbReference type="EC" id="4.1.99.3" evidence="2"/>
<dbReference type="GO" id="GO:0009416">
    <property type="term" value="P:response to light stimulus"/>
    <property type="evidence" value="ECO:0007669"/>
    <property type="project" value="TreeGrafter"/>
</dbReference>
<evidence type="ECO:0000256" key="4">
    <source>
        <dbReference type="ARBA" id="ARBA00022630"/>
    </source>
</evidence>
<dbReference type="PANTHER" id="PTHR11455">
    <property type="entry name" value="CRYPTOCHROME"/>
    <property type="match status" value="1"/>
</dbReference>
<evidence type="ECO:0000256" key="7">
    <source>
        <dbReference type="ARBA" id="ARBA00033999"/>
    </source>
</evidence>
<dbReference type="AlphaFoldDB" id="A0A060QCI6"/>
<comment type="cofactor">
    <cofactor evidence="1">
        <name>(6R)-5,10-methylene-5,6,7,8-tetrahydrofolate</name>
        <dbReference type="ChEBI" id="CHEBI:15636"/>
    </cofactor>
</comment>
<dbReference type="Pfam" id="PF00875">
    <property type="entry name" value="DNA_photolyase"/>
    <property type="match status" value="1"/>
</dbReference>
<dbReference type="Gene3D" id="3.40.50.620">
    <property type="entry name" value="HUPs"/>
    <property type="match status" value="1"/>
</dbReference>
<name>A0A060QCI6_9PROT</name>
<keyword evidence="5 8" id="KW-0274">FAD</keyword>
<evidence type="ECO:0000256" key="1">
    <source>
        <dbReference type="ARBA" id="ARBA00001932"/>
    </source>
</evidence>
<feature type="binding site" evidence="8">
    <location>
        <begin position="279"/>
        <end position="283"/>
    </location>
    <ligand>
        <name>FAD</name>
        <dbReference type="ChEBI" id="CHEBI:57692"/>
    </ligand>
</feature>
<feature type="binding site" evidence="8">
    <location>
        <position position="267"/>
    </location>
    <ligand>
        <name>FAD</name>
        <dbReference type="ChEBI" id="CHEBI:57692"/>
    </ligand>
</feature>
<evidence type="ECO:0000256" key="8">
    <source>
        <dbReference type="PIRSR" id="PIRSR602081-1"/>
    </source>
</evidence>
<evidence type="ECO:0000313" key="13">
    <source>
        <dbReference type="EMBL" id="CDG38605.1"/>
    </source>
</evidence>
<dbReference type="InterPro" id="IPR036155">
    <property type="entry name" value="Crypto/Photolyase_N_sf"/>
</dbReference>
<dbReference type="InterPro" id="IPR006050">
    <property type="entry name" value="DNA_photolyase_N"/>
</dbReference>
<dbReference type="PROSITE" id="PS51645">
    <property type="entry name" value="PHR_CRY_ALPHA_BETA"/>
    <property type="match status" value="1"/>
</dbReference>
<dbReference type="Gene3D" id="1.10.579.10">
    <property type="entry name" value="DNA Cyclobutane Dipyrimidine Photolyase, subunit A, domain 3"/>
    <property type="match status" value="1"/>
</dbReference>
<comment type="cofactor">
    <cofactor evidence="8">
        <name>FAD</name>
        <dbReference type="ChEBI" id="CHEBI:57692"/>
    </cofactor>
    <text evidence="8">Binds 1 FAD per subunit.</text>
</comment>
<dbReference type="GO" id="GO:0003677">
    <property type="term" value="F:DNA binding"/>
    <property type="evidence" value="ECO:0007669"/>
    <property type="project" value="TreeGrafter"/>
</dbReference>
<dbReference type="GO" id="GO:0000719">
    <property type="term" value="P:photoreactive repair"/>
    <property type="evidence" value="ECO:0007669"/>
    <property type="project" value="UniProtKB-ARBA"/>
</dbReference>
<gene>
    <name evidence="13" type="ORF">ASAP_0560</name>
</gene>
<reference evidence="13 14" key="2">
    <citation type="journal article" date="2014" name="PLoS ONE">
        <title>Evolution of mitochondria reconstructed from the energy metabolism of living bacteria.</title>
        <authorList>
            <person name="Degli Esposti M."/>
            <person name="Chouaia B."/>
            <person name="Comandatore F."/>
            <person name="Crotti E."/>
            <person name="Sassera D."/>
            <person name="Lievens P.M."/>
            <person name="Daffonchio D."/>
            <person name="Bandi C."/>
        </authorList>
    </citation>
    <scope>NUCLEOTIDE SEQUENCE [LARGE SCALE GENOMIC DNA]</scope>
    <source>
        <strain evidence="13 14">SF2.1</strain>
    </source>
</reference>
<dbReference type="Pfam" id="PF03441">
    <property type="entry name" value="FAD_binding_7"/>
    <property type="match status" value="1"/>
</dbReference>
<dbReference type="PRINTS" id="PR00147">
    <property type="entry name" value="DNAPHOTLYASE"/>
</dbReference>
<feature type="region of interest" description="Disordered" evidence="11">
    <location>
        <begin position="16"/>
        <end position="36"/>
    </location>
</feature>
<dbReference type="Proteomes" id="UP000027583">
    <property type="component" value="Unassembled WGS sequence"/>
</dbReference>
<sequence>MRRDALIMFTFLCERRSPAPGPGPRNGNTGSPLMTDTPPSIVWFRDDLRLQDHPALDAASERGGKILCVYVLDRSGTTRAQGGASLWFLHGALCSLRQTLKKQGGDCLILEGDPAEILPALAKETKADILYCHHRYQKEANAQDDAVSQALEKVGCDMKRLHGTVLRQPESVMTKTDTPYKIFSAWWKGFKGLGAPPSPIPAPSGLSFLPLSFTHGKKTKFAPCDIDKALLPTKPDWASKMGEYWDHGEEVAHEALDDFASGPLAHYDTGRNDMAAEESSRLSPYLRHGVLSPRQIWHHCKNKGEPADRETFLSELGWRDFSWYTLFHNPELPQRNLKKQFDSLNWRKSRKDLQAWQKGKTGIPVVDAGMRQLWETGWMHNRARMIVASFLAKHLLIDWRQGEAWFWDTLIDADPASNAVNWQWVAGTGIEASPFFRIFNPLRQSDKFDPKGDYIRRWVPELARLPDDAIAAPWQADKDVLERAGIRLGRDYPEPIISLDEGRDRAMTAYRKTKGS</sequence>
<feature type="binding site" evidence="8">
    <location>
        <position position="312"/>
    </location>
    <ligand>
        <name>FAD</name>
        <dbReference type="ChEBI" id="CHEBI:57692"/>
    </ligand>
</feature>
<keyword evidence="4 8" id="KW-0285">Flavoprotein</keyword>
<dbReference type="PANTHER" id="PTHR11455:SF9">
    <property type="entry name" value="CRYPTOCHROME CIRCADIAN CLOCK 5 ISOFORM X1"/>
    <property type="match status" value="1"/>
</dbReference>
<evidence type="ECO:0000256" key="6">
    <source>
        <dbReference type="ARBA" id="ARBA00022991"/>
    </source>
</evidence>